<protein>
    <submittedName>
        <fullName evidence="1">Uncharacterized protein</fullName>
    </submittedName>
</protein>
<dbReference type="Proteomes" id="UP000237580">
    <property type="component" value="Unassembled WGS sequence"/>
</dbReference>
<evidence type="ECO:0000313" key="1">
    <source>
        <dbReference type="EMBL" id="SOQ06541.1"/>
    </source>
</evidence>
<reference evidence="1 2" key="1">
    <citation type="submission" date="2017-11" db="EMBL/GenBank/DDBJ databases">
        <authorList>
            <person name="Blom J."/>
        </authorList>
    </citation>
    <scope>NUCLEOTIDE SEQUENCE [LARGE SCALE GENOMIC DNA]</scope>
    <source>
        <strain evidence="1">NCPPB 2254</strain>
    </source>
</reference>
<dbReference type="RefSeq" id="WP_181134225.1">
    <property type="nucleotide sequence ID" value="NZ_ODAL01000034.1"/>
</dbReference>
<evidence type="ECO:0000313" key="2">
    <source>
        <dbReference type="Proteomes" id="UP000237580"/>
    </source>
</evidence>
<proteinExistence type="predicted"/>
<dbReference type="AlphaFoldDB" id="A0AB38E9C5"/>
<organism evidence="1 2">
    <name type="scientific">Pseudomonas syringae pv. persicae</name>
    <dbReference type="NCBI Taxonomy" id="237306"/>
    <lineage>
        <taxon>Bacteria</taxon>
        <taxon>Pseudomonadati</taxon>
        <taxon>Pseudomonadota</taxon>
        <taxon>Gammaproteobacteria</taxon>
        <taxon>Pseudomonadales</taxon>
        <taxon>Pseudomonadaceae</taxon>
        <taxon>Pseudomonas</taxon>
    </lineage>
</organism>
<name>A0AB38E9C5_9PSED</name>
<gene>
    <name evidence="1" type="ORF">NCPPB2254_00878</name>
</gene>
<comment type="caution">
    <text evidence="1">The sequence shown here is derived from an EMBL/GenBank/DDBJ whole genome shotgun (WGS) entry which is preliminary data.</text>
</comment>
<accession>A0AB38E9C5</accession>
<sequence>MNTGLLIFLVTATVGLCLFVGGVFVLAGAGWALIAGSGSCICAAGFIRKGLISE</sequence>
<dbReference type="EMBL" id="ODAM01000030">
    <property type="protein sequence ID" value="SOQ06541.1"/>
    <property type="molecule type" value="Genomic_DNA"/>
</dbReference>